<dbReference type="Pfam" id="PF05990">
    <property type="entry name" value="DUF900"/>
    <property type="match status" value="1"/>
</dbReference>
<gene>
    <name evidence="2" type="ORF">EXM22_17650</name>
</gene>
<dbReference type="Proteomes" id="UP000324209">
    <property type="component" value="Chromosome"/>
</dbReference>
<feature type="transmembrane region" description="Helical" evidence="1">
    <location>
        <begin position="23"/>
        <end position="40"/>
    </location>
</feature>
<proteinExistence type="predicted"/>
<dbReference type="KEGG" id="ock:EXM22_17650"/>
<evidence type="ECO:0000313" key="3">
    <source>
        <dbReference type="Proteomes" id="UP000324209"/>
    </source>
</evidence>
<keyword evidence="1" id="KW-0812">Transmembrane</keyword>
<protein>
    <submittedName>
        <fullName evidence="2">Alpha/beta hydrolase</fullName>
    </submittedName>
</protein>
<reference evidence="2 3" key="1">
    <citation type="submission" date="2019-02" db="EMBL/GenBank/DDBJ databases">
        <title>Complete Genome Sequence and Methylome Analysis of free living Spirochaetas.</title>
        <authorList>
            <person name="Fomenkov A."/>
            <person name="Dubinina G."/>
            <person name="Leshcheva N."/>
            <person name="Mikheeva N."/>
            <person name="Grabovich M."/>
            <person name="Vincze T."/>
            <person name="Roberts R.J."/>
        </authorList>
    </citation>
    <scope>NUCLEOTIDE SEQUENCE [LARGE SCALE GENOMIC DNA]</scope>
    <source>
        <strain evidence="2 3">K2</strain>
    </source>
</reference>
<evidence type="ECO:0000313" key="2">
    <source>
        <dbReference type="EMBL" id="QEN09720.1"/>
    </source>
</evidence>
<keyword evidence="1" id="KW-1133">Transmembrane helix</keyword>
<evidence type="ECO:0000256" key="1">
    <source>
        <dbReference type="SAM" id="Phobius"/>
    </source>
</evidence>
<sequence>MMGELLLILKPVFRLLYQHFDDFTIYTINGVFFIPLSVLLSSYMKPLRCFVTVFILLLVTLSCRSIKPNQIKKMSPPAVMNDEKYNPFIHGAVIQDRKRLPILYATNRVPADSDSWEPHYLSTRSESVRLGVAGIGVADIDKTWDDMAMIEASRNLPRKPLLEVLDVEEYGILDTSLTLFSSNDLPQDYLELPKERFLIELKSQLRQTDIKDVFIFVHGYNVNFENPLLVTAQLWHYLGYRGSFISYGWPATPKPTAYRKDMDTASMSSRSFRLFLDFLAEQDEIHRIHILGYSSGTRVVTEALYQKALELNDLPAEEAQMKTKLGTVILSNSDMDRGQFSSYIMDGELNILERMNLYTSSKDLVLRGSQIVLSLPRMGQTMTDEELTPAIKDFFDKEEKLSIIDVSDAEKVATNGGHFYFLESPWVSSDVLLNLWTGFDPEERGLEKHENLPIWTFPDDYIERSRAVLDEFISATPSSIDIREMNE</sequence>
<keyword evidence="3" id="KW-1185">Reference proteome</keyword>
<accession>A0A5C1QRW4</accession>
<dbReference type="InterPro" id="IPR029058">
    <property type="entry name" value="AB_hydrolase_fold"/>
</dbReference>
<organism evidence="2 3">
    <name type="scientific">Oceanispirochaeta crateris</name>
    <dbReference type="NCBI Taxonomy" id="2518645"/>
    <lineage>
        <taxon>Bacteria</taxon>
        <taxon>Pseudomonadati</taxon>
        <taxon>Spirochaetota</taxon>
        <taxon>Spirochaetia</taxon>
        <taxon>Spirochaetales</taxon>
        <taxon>Spirochaetaceae</taxon>
        <taxon>Oceanispirochaeta</taxon>
    </lineage>
</organism>
<feature type="transmembrane region" description="Helical" evidence="1">
    <location>
        <begin position="47"/>
        <end position="67"/>
    </location>
</feature>
<dbReference type="EMBL" id="CP036150">
    <property type="protein sequence ID" value="QEN09720.1"/>
    <property type="molecule type" value="Genomic_DNA"/>
</dbReference>
<dbReference type="OrthoDB" id="9797755at2"/>
<dbReference type="PANTHER" id="PTHR36513:SF1">
    <property type="entry name" value="TRANSMEMBRANE PROTEIN"/>
    <property type="match status" value="1"/>
</dbReference>
<keyword evidence="1" id="KW-0472">Membrane</keyword>
<dbReference type="GO" id="GO:0016787">
    <property type="term" value="F:hydrolase activity"/>
    <property type="evidence" value="ECO:0007669"/>
    <property type="project" value="UniProtKB-KW"/>
</dbReference>
<dbReference type="PANTHER" id="PTHR36513">
    <property type="entry name" value="ABC TRANSMEMBRANE TYPE-1 DOMAIN-CONTAINING PROTEIN"/>
    <property type="match status" value="1"/>
</dbReference>
<dbReference type="SUPFAM" id="SSF53474">
    <property type="entry name" value="alpha/beta-Hydrolases"/>
    <property type="match status" value="1"/>
</dbReference>
<dbReference type="InterPro" id="IPR010297">
    <property type="entry name" value="DUF900_hydrolase"/>
</dbReference>
<dbReference type="AlphaFoldDB" id="A0A5C1QRW4"/>
<name>A0A5C1QRW4_9SPIO</name>
<keyword evidence="2" id="KW-0378">Hydrolase</keyword>